<keyword evidence="12" id="KW-1185">Reference proteome</keyword>
<sequence>MPKRGPENAILYGRLMMRKFINESTGHPYNKVEFVRDDKGKPILANKLNCPQINYNVSHQGDFTVLAGAEGDLLLGVDVVKVEYPKAKNLSEYFRIMSRTFSWQEWETIKNSGSDKNQLGMFCRHWCLKESYLKAVGVGISVNLQDVCFKINTNKLMKNCIVNDTEVYFKGEKLEWEFQEMLLDDQHYVAVALNSKNNPKIVFEEIKFDDVMKNAIPLLKNDVEY</sequence>
<evidence type="ECO:0000259" key="10">
    <source>
        <dbReference type="Pfam" id="PF22624"/>
    </source>
</evidence>
<dbReference type="STRING" id="1661398.A0A482VZU1"/>
<dbReference type="InterPro" id="IPR050559">
    <property type="entry name" value="P-Pant_transferase_sf"/>
</dbReference>
<keyword evidence="4 11" id="KW-0808">Transferase</keyword>
<evidence type="ECO:0000256" key="2">
    <source>
        <dbReference type="ARBA" id="ARBA00013172"/>
    </source>
</evidence>
<accession>A0A482VZU1</accession>
<dbReference type="EC" id="2.7.8.7" evidence="2"/>
<evidence type="ECO:0000313" key="11">
    <source>
        <dbReference type="EMBL" id="RZC38284.1"/>
    </source>
</evidence>
<dbReference type="Gene3D" id="3.90.470.20">
    <property type="entry name" value="4'-phosphopantetheinyl transferase domain"/>
    <property type="match status" value="2"/>
</dbReference>
<dbReference type="Pfam" id="PF01648">
    <property type="entry name" value="ACPS"/>
    <property type="match status" value="1"/>
</dbReference>
<dbReference type="InterPro" id="IPR037143">
    <property type="entry name" value="4-PPantetheinyl_Trfase_dom_sf"/>
</dbReference>
<evidence type="ECO:0000313" key="12">
    <source>
        <dbReference type="Proteomes" id="UP000292052"/>
    </source>
</evidence>
<comment type="catalytic activity">
    <reaction evidence="7">
        <text>apo-[ACP] + CoA = holo-[ACP] + adenosine 3',5'-bisphosphate + H(+)</text>
        <dbReference type="Rhea" id="RHEA:12068"/>
        <dbReference type="Rhea" id="RHEA-COMP:9685"/>
        <dbReference type="Rhea" id="RHEA-COMP:9690"/>
        <dbReference type="ChEBI" id="CHEBI:15378"/>
        <dbReference type="ChEBI" id="CHEBI:29999"/>
        <dbReference type="ChEBI" id="CHEBI:57287"/>
        <dbReference type="ChEBI" id="CHEBI:58343"/>
        <dbReference type="ChEBI" id="CHEBI:64479"/>
        <dbReference type="EC" id="2.7.8.7"/>
    </reaction>
    <physiologicalReaction direction="left-to-right" evidence="7">
        <dbReference type="Rhea" id="RHEA:12069"/>
    </physiologicalReaction>
</comment>
<comment type="similarity">
    <text evidence="1">Belongs to the P-Pant transferase superfamily. AcpS family.</text>
</comment>
<evidence type="ECO:0000256" key="4">
    <source>
        <dbReference type="ARBA" id="ARBA00022679"/>
    </source>
</evidence>
<gene>
    <name evidence="11" type="ORF">BDFB_002432</name>
</gene>
<dbReference type="GO" id="GO:0005829">
    <property type="term" value="C:cytosol"/>
    <property type="evidence" value="ECO:0007669"/>
    <property type="project" value="TreeGrafter"/>
</dbReference>
<dbReference type="OrthoDB" id="26719at2759"/>
<dbReference type="PANTHER" id="PTHR12215">
    <property type="entry name" value="PHOSPHOPANTETHEINE TRANSFERASE"/>
    <property type="match status" value="1"/>
</dbReference>
<reference evidence="11 12" key="1">
    <citation type="submission" date="2017-03" db="EMBL/GenBank/DDBJ databases">
        <title>Genome of the blue death feigning beetle - Asbolus verrucosus.</title>
        <authorList>
            <person name="Rider S.D."/>
        </authorList>
    </citation>
    <scope>NUCLEOTIDE SEQUENCE [LARGE SCALE GENOMIC DNA]</scope>
    <source>
        <strain evidence="11">Butters</strain>
        <tissue evidence="11">Head and leg muscle</tissue>
    </source>
</reference>
<evidence type="ECO:0000256" key="3">
    <source>
        <dbReference type="ARBA" id="ARBA00016301"/>
    </source>
</evidence>
<evidence type="ECO:0000256" key="5">
    <source>
        <dbReference type="ARBA" id="ARBA00030484"/>
    </source>
</evidence>
<dbReference type="SUPFAM" id="SSF56214">
    <property type="entry name" value="4'-phosphopantetheinyl transferase"/>
    <property type="match status" value="2"/>
</dbReference>
<dbReference type="Proteomes" id="UP000292052">
    <property type="component" value="Unassembled WGS sequence"/>
</dbReference>
<dbReference type="InterPro" id="IPR008278">
    <property type="entry name" value="4-PPantetheinyl_Trfase_dom"/>
</dbReference>
<evidence type="ECO:0000256" key="7">
    <source>
        <dbReference type="ARBA" id="ARBA00048641"/>
    </source>
</evidence>
<dbReference type="Pfam" id="PF22624">
    <property type="entry name" value="AASDHPPT_N"/>
    <property type="match status" value="1"/>
</dbReference>
<dbReference type="GO" id="GO:0019878">
    <property type="term" value="P:lysine biosynthetic process via aminoadipic acid"/>
    <property type="evidence" value="ECO:0007669"/>
    <property type="project" value="TreeGrafter"/>
</dbReference>
<dbReference type="GO" id="GO:0008897">
    <property type="term" value="F:holo-[acyl-carrier-protein] synthase activity"/>
    <property type="evidence" value="ECO:0007669"/>
    <property type="project" value="UniProtKB-EC"/>
</dbReference>
<feature type="domain" description="4'-phosphopantetheinyl transferase N-terminal" evidence="10">
    <location>
        <begin position="10"/>
        <end position="69"/>
    </location>
</feature>
<evidence type="ECO:0000256" key="8">
    <source>
        <dbReference type="ARBA" id="ARBA00048794"/>
    </source>
</evidence>
<dbReference type="EMBL" id="QDEB01044705">
    <property type="protein sequence ID" value="RZC38284.1"/>
    <property type="molecule type" value="Genomic_DNA"/>
</dbReference>
<dbReference type="AlphaFoldDB" id="A0A482VZU1"/>
<protein>
    <recommendedName>
        <fullName evidence="3">L-aminoadipate-semialdehyde dehydrogenase-phosphopantetheinyl transferase</fullName>
        <ecNumber evidence="2">2.7.8.7</ecNumber>
    </recommendedName>
    <alternativeName>
        <fullName evidence="5">4'-phosphopantetheinyl transferase</fullName>
    </alternativeName>
    <alternativeName>
        <fullName evidence="6">Alpha-aminoadipic semialdehyde dehydrogenase-phosphopantetheinyl transferase</fullName>
    </alternativeName>
</protein>
<dbReference type="InterPro" id="IPR055066">
    <property type="entry name" value="AASDHPPT_N"/>
</dbReference>
<proteinExistence type="inferred from homology"/>
<dbReference type="GO" id="GO:0000287">
    <property type="term" value="F:magnesium ion binding"/>
    <property type="evidence" value="ECO:0007669"/>
    <property type="project" value="InterPro"/>
</dbReference>
<evidence type="ECO:0000256" key="6">
    <source>
        <dbReference type="ARBA" id="ARBA00033443"/>
    </source>
</evidence>
<comment type="caution">
    <text evidence="11">The sequence shown here is derived from an EMBL/GenBank/DDBJ whole genome shotgun (WGS) entry which is preliminary data.</text>
</comment>
<organism evidence="11 12">
    <name type="scientific">Asbolus verrucosus</name>
    <name type="common">Desert ironclad beetle</name>
    <dbReference type="NCBI Taxonomy" id="1661398"/>
    <lineage>
        <taxon>Eukaryota</taxon>
        <taxon>Metazoa</taxon>
        <taxon>Ecdysozoa</taxon>
        <taxon>Arthropoda</taxon>
        <taxon>Hexapoda</taxon>
        <taxon>Insecta</taxon>
        <taxon>Pterygota</taxon>
        <taxon>Neoptera</taxon>
        <taxon>Endopterygota</taxon>
        <taxon>Coleoptera</taxon>
        <taxon>Polyphaga</taxon>
        <taxon>Cucujiformia</taxon>
        <taxon>Tenebrionidae</taxon>
        <taxon>Pimeliinae</taxon>
        <taxon>Asbolus</taxon>
    </lineage>
</organism>
<feature type="domain" description="4'-phosphopantetheinyl transferase" evidence="9">
    <location>
        <begin position="75"/>
        <end position="189"/>
    </location>
</feature>
<feature type="non-terminal residue" evidence="11">
    <location>
        <position position="225"/>
    </location>
</feature>
<evidence type="ECO:0000256" key="1">
    <source>
        <dbReference type="ARBA" id="ARBA00006195"/>
    </source>
</evidence>
<comment type="catalytic activity">
    <reaction evidence="8">
        <text>apo-[ACP] + acetyl-CoA = acetyl-[ACP] + adenosine 3',5'-bisphosphate + H(+)</text>
        <dbReference type="Rhea" id="RHEA:46564"/>
        <dbReference type="Rhea" id="RHEA-COMP:9621"/>
        <dbReference type="Rhea" id="RHEA-COMP:9690"/>
        <dbReference type="ChEBI" id="CHEBI:15378"/>
        <dbReference type="ChEBI" id="CHEBI:29999"/>
        <dbReference type="ChEBI" id="CHEBI:57288"/>
        <dbReference type="ChEBI" id="CHEBI:58343"/>
        <dbReference type="ChEBI" id="CHEBI:78446"/>
    </reaction>
    <physiologicalReaction direction="left-to-right" evidence="8">
        <dbReference type="Rhea" id="RHEA:46565"/>
    </physiologicalReaction>
</comment>
<dbReference type="FunFam" id="3.90.470.20:FF:000003">
    <property type="entry name" value="L-aminoadipate-semialdehyde dehydrogenase-phosphopantetheinyl transferase"/>
    <property type="match status" value="1"/>
</dbReference>
<name>A0A482VZU1_ASBVE</name>
<dbReference type="PANTHER" id="PTHR12215:SF10">
    <property type="entry name" value="L-AMINOADIPATE-SEMIALDEHYDE DEHYDROGENASE-PHOSPHOPANTETHEINYL TRANSFERASE"/>
    <property type="match status" value="1"/>
</dbReference>
<evidence type="ECO:0000259" key="9">
    <source>
        <dbReference type="Pfam" id="PF01648"/>
    </source>
</evidence>